<dbReference type="Proteomes" id="UP000799423">
    <property type="component" value="Unassembled WGS sequence"/>
</dbReference>
<protein>
    <submittedName>
        <fullName evidence="2">Uncharacterized protein</fullName>
    </submittedName>
</protein>
<keyword evidence="1" id="KW-0472">Membrane</keyword>
<accession>A0A6A7B081</accession>
<dbReference type="EMBL" id="MU006322">
    <property type="protein sequence ID" value="KAF2847828.1"/>
    <property type="molecule type" value="Genomic_DNA"/>
</dbReference>
<evidence type="ECO:0000256" key="1">
    <source>
        <dbReference type="SAM" id="Phobius"/>
    </source>
</evidence>
<evidence type="ECO:0000313" key="3">
    <source>
        <dbReference type="Proteomes" id="UP000799423"/>
    </source>
</evidence>
<reference evidence="2" key="1">
    <citation type="submission" date="2020-01" db="EMBL/GenBank/DDBJ databases">
        <authorList>
            <consortium name="DOE Joint Genome Institute"/>
            <person name="Haridas S."/>
            <person name="Albert R."/>
            <person name="Binder M."/>
            <person name="Bloem J."/>
            <person name="Labutti K."/>
            <person name="Salamov A."/>
            <person name="Andreopoulos B."/>
            <person name="Baker S.E."/>
            <person name="Barry K."/>
            <person name="Bills G."/>
            <person name="Bluhm B.H."/>
            <person name="Cannon C."/>
            <person name="Castanera R."/>
            <person name="Culley D.E."/>
            <person name="Daum C."/>
            <person name="Ezra D."/>
            <person name="Gonzalez J.B."/>
            <person name="Henrissat B."/>
            <person name="Kuo A."/>
            <person name="Liang C."/>
            <person name="Lipzen A."/>
            <person name="Lutzoni F."/>
            <person name="Magnuson J."/>
            <person name="Mondo S."/>
            <person name="Nolan M."/>
            <person name="Ohm R."/>
            <person name="Pangilinan J."/>
            <person name="Park H.-J."/>
            <person name="Ramirez L."/>
            <person name="Alfaro M."/>
            <person name="Sun H."/>
            <person name="Tritt A."/>
            <person name="Yoshinaga Y."/>
            <person name="Zwiers L.-H."/>
            <person name="Turgeon B.G."/>
            <person name="Goodwin S.B."/>
            <person name="Spatafora J.W."/>
            <person name="Crous P.W."/>
            <person name="Grigoriev I.V."/>
        </authorList>
    </citation>
    <scope>NUCLEOTIDE SEQUENCE</scope>
    <source>
        <strain evidence="2">IPT5</strain>
    </source>
</reference>
<keyword evidence="3" id="KW-1185">Reference proteome</keyword>
<feature type="non-terminal residue" evidence="2">
    <location>
        <position position="1"/>
    </location>
</feature>
<feature type="transmembrane region" description="Helical" evidence="1">
    <location>
        <begin position="29"/>
        <end position="52"/>
    </location>
</feature>
<keyword evidence="1" id="KW-0812">Transmembrane</keyword>
<feature type="transmembrane region" description="Helical" evidence="1">
    <location>
        <begin position="64"/>
        <end position="85"/>
    </location>
</feature>
<proteinExistence type="predicted"/>
<organism evidence="2 3">
    <name type="scientific">Plenodomus tracheiphilus IPT5</name>
    <dbReference type="NCBI Taxonomy" id="1408161"/>
    <lineage>
        <taxon>Eukaryota</taxon>
        <taxon>Fungi</taxon>
        <taxon>Dikarya</taxon>
        <taxon>Ascomycota</taxon>
        <taxon>Pezizomycotina</taxon>
        <taxon>Dothideomycetes</taxon>
        <taxon>Pleosporomycetidae</taxon>
        <taxon>Pleosporales</taxon>
        <taxon>Pleosporineae</taxon>
        <taxon>Leptosphaeriaceae</taxon>
        <taxon>Plenodomus</taxon>
    </lineage>
</organism>
<sequence length="108" mass="11985">PHPALFPPADGAHHTWPAPNLIDPETRNWAAPASIIALFIVTSGIFCARIWARFSITRTPGLDDWLIVASMPTLLGLTIATVLALREYGFNLHIYDQTPRTNITVRQI</sequence>
<gene>
    <name evidence="2" type="ORF">T440DRAFT_354527</name>
</gene>
<feature type="non-terminal residue" evidence="2">
    <location>
        <position position="108"/>
    </location>
</feature>
<dbReference type="OrthoDB" id="3897607at2759"/>
<evidence type="ECO:0000313" key="2">
    <source>
        <dbReference type="EMBL" id="KAF2847828.1"/>
    </source>
</evidence>
<name>A0A6A7B081_9PLEO</name>
<dbReference type="AlphaFoldDB" id="A0A6A7B081"/>
<keyword evidence="1" id="KW-1133">Transmembrane helix</keyword>